<dbReference type="EMBL" id="JNBS01001783">
    <property type="protein sequence ID" value="OQR99778.1"/>
    <property type="molecule type" value="Genomic_DNA"/>
</dbReference>
<reference evidence="1 2" key="1">
    <citation type="journal article" date="2014" name="Genome Biol. Evol.">
        <title>The secreted proteins of Achlya hypogyna and Thraustotheca clavata identify the ancestral oomycete secretome and reveal gene acquisitions by horizontal gene transfer.</title>
        <authorList>
            <person name="Misner I."/>
            <person name="Blouin N."/>
            <person name="Leonard G."/>
            <person name="Richards T.A."/>
            <person name="Lane C.E."/>
        </authorList>
    </citation>
    <scope>NUCLEOTIDE SEQUENCE [LARGE SCALE GENOMIC DNA]</scope>
    <source>
        <strain evidence="1 2">ATCC 34112</strain>
    </source>
</reference>
<gene>
    <name evidence="1" type="ORF">THRCLA_06391</name>
</gene>
<accession>A0A1V9ZP58</accession>
<evidence type="ECO:0000313" key="2">
    <source>
        <dbReference type="Proteomes" id="UP000243217"/>
    </source>
</evidence>
<dbReference type="OrthoDB" id="70855at2759"/>
<sequence>MPLPIPKRVTAAQKHLSAMKANPEHMITMSGSCEWRTKYLGKLHINHPPEALERKKSAPIMIPSKHQSPAIEYDTDSLLSWENPSFMNSMPSSSDEDGWEDDILFDDDVFGFDTQPVEQPPPARRRSEAFIPPHQLVERDCFSLGVQRHFRKKITPAI</sequence>
<comment type="caution">
    <text evidence="1">The sequence shown here is derived from an EMBL/GenBank/DDBJ whole genome shotgun (WGS) entry which is preliminary data.</text>
</comment>
<dbReference type="Proteomes" id="UP000243217">
    <property type="component" value="Unassembled WGS sequence"/>
</dbReference>
<organism evidence="1 2">
    <name type="scientific">Thraustotheca clavata</name>
    <dbReference type="NCBI Taxonomy" id="74557"/>
    <lineage>
        <taxon>Eukaryota</taxon>
        <taxon>Sar</taxon>
        <taxon>Stramenopiles</taxon>
        <taxon>Oomycota</taxon>
        <taxon>Saprolegniomycetes</taxon>
        <taxon>Saprolegniales</taxon>
        <taxon>Achlyaceae</taxon>
        <taxon>Thraustotheca</taxon>
    </lineage>
</organism>
<evidence type="ECO:0000313" key="1">
    <source>
        <dbReference type="EMBL" id="OQR99778.1"/>
    </source>
</evidence>
<keyword evidence="2" id="KW-1185">Reference proteome</keyword>
<protein>
    <submittedName>
        <fullName evidence="1">Uncharacterized protein</fullName>
    </submittedName>
</protein>
<proteinExistence type="predicted"/>
<name>A0A1V9ZP58_9STRA</name>
<dbReference type="AlphaFoldDB" id="A0A1V9ZP58"/>